<keyword evidence="2" id="KW-1185">Reference proteome</keyword>
<reference evidence="2" key="1">
    <citation type="journal article" date="2019" name="Int. J. Syst. Evol. Microbiol.">
        <title>The Global Catalogue of Microorganisms (GCM) 10K type strain sequencing project: providing services to taxonomists for standard genome sequencing and annotation.</title>
        <authorList>
            <consortium name="The Broad Institute Genomics Platform"/>
            <consortium name="The Broad Institute Genome Sequencing Center for Infectious Disease"/>
            <person name="Wu L."/>
            <person name="Ma J."/>
        </authorList>
    </citation>
    <scope>NUCLEOTIDE SEQUENCE [LARGE SCALE GENOMIC DNA]</scope>
    <source>
        <strain evidence="2">JCM 9377</strain>
    </source>
</reference>
<gene>
    <name evidence="1" type="ORF">GCM10010468_35660</name>
</gene>
<dbReference type="EMBL" id="BAAAUV010000008">
    <property type="protein sequence ID" value="GAA3214748.1"/>
    <property type="molecule type" value="Genomic_DNA"/>
</dbReference>
<protein>
    <submittedName>
        <fullName evidence="1">Uncharacterized protein</fullName>
    </submittedName>
</protein>
<evidence type="ECO:0000313" key="1">
    <source>
        <dbReference type="EMBL" id="GAA3214748.1"/>
    </source>
</evidence>
<sequence>MWVHTWANVAQGRKHSRKLRRTRLSLEAVPMAGLAAASATMHTQKRRLRRVEFDRVSRLGPMRPTLLGQRVRAKLYDGQIPADYIDSQDKS</sequence>
<evidence type="ECO:0000313" key="2">
    <source>
        <dbReference type="Proteomes" id="UP001501237"/>
    </source>
</evidence>
<dbReference type="Proteomes" id="UP001501237">
    <property type="component" value="Unassembled WGS sequence"/>
</dbReference>
<proteinExistence type="predicted"/>
<organism evidence="1 2">
    <name type="scientific">Actinocorallia longicatena</name>
    <dbReference type="NCBI Taxonomy" id="111803"/>
    <lineage>
        <taxon>Bacteria</taxon>
        <taxon>Bacillati</taxon>
        <taxon>Actinomycetota</taxon>
        <taxon>Actinomycetes</taxon>
        <taxon>Streptosporangiales</taxon>
        <taxon>Thermomonosporaceae</taxon>
        <taxon>Actinocorallia</taxon>
    </lineage>
</organism>
<name>A0ABP6QA24_9ACTN</name>
<comment type="caution">
    <text evidence="1">The sequence shown here is derived from an EMBL/GenBank/DDBJ whole genome shotgun (WGS) entry which is preliminary data.</text>
</comment>
<accession>A0ABP6QA24</accession>